<feature type="domain" description="Solute-binding protein family 5" evidence="6">
    <location>
        <begin position="99"/>
        <end position="446"/>
    </location>
</feature>
<evidence type="ECO:0000313" key="7">
    <source>
        <dbReference type="EMBL" id="GAA1529625.1"/>
    </source>
</evidence>
<organism evidence="7 8">
    <name type="scientific">Brevibacterium picturae</name>
    <dbReference type="NCBI Taxonomy" id="260553"/>
    <lineage>
        <taxon>Bacteria</taxon>
        <taxon>Bacillati</taxon>
        <taxon>Actinomycetota</taxon>
        <taxon>Actinomycetes</taxon>
        <taxon>Micrococcales</taxon>
        <taxon>Brevibacteriaceae</taxon>
        <taxon>Brevibacterium</taxon>
    </lineage>
</organism>
<evidence type="ECO:0000259" key="6">
    <source>
        <dbReference type="Pfam" id="PF00496"/>
    </source>
</evidence>
<dbReference type="Proteomes" id="UP001501791">
    <property type="component" value="Unassembled WGS sequence"/>
</dbReference>
<dbReference type="EMBL" id="BAAALY010000001">
    <property type="protein sequence ID" value="GAA1529625.1"/>
    <property type="molecule type" value="Genomic_DNA"/>
</dbReference>
<dbReference type="PANTHER" id="PTHR30290:SF10">
    <property type="entry name" value="PERIPLASMIC OLIGOPEPTIDE-BINDING PROTEIN-RELATED"/>
    <property type="match status" value="1"/>
</dbReference>
<evidence type="ECO:0000256" key="3">
    <source>
        <dbReference type="ARBA" id="ARBA00022448"/>
    </source>
</evidence>
<comment type="caution">
    <text evidence="7">The sequence shown here is derived from an EMBL/GenBank/DDBJ whole genome shotgun (WGS) entry which is preliminary data.</text>
</comment>
<proteinExistence type="inferred from homology"/>
<keyword evidence="8" id="KW-1185">Reference proteome</keyword>
<keyword evidence="3" id="KW-0813">Transport</keyword>
<reference evidence="8" key="1">
    <citation type="journal article" date="2019" name="Int. J. Syst. Evol. Microbiol.">
        <title>The Global Catalogue of Microorganisms (GCM) 10K type strain sequencing project: providing services to taxonomists for standard genome sequencing and annotation.</title>
        <authorList>
            <consortium name="The Broad Institute Genomics Platform"/>
            <consortium name="The Broad Institute Genome Sequencing Center for Infectious Disease"/>
            <person name="Wu L."/>
            <person name="Ma J."/>
        </authorList>
    </citation>
    <scope>NUCLEOTIDE SEQUENCE [LARGE SCALE GENOMIC DNA]</scope>
    <source>
        <strain evidence="8">JCM 13319</strain>
    </source>
</reference>
<dbReference type="Gene3D" id="3.90.76.10">
    <property type="entry name" value="Dipeptide-binding Protein, Domain 1"/>
    <property type="match status" value="1"/>
</dbReference>
<dbReference type="PANTHER" id="PTHR30290">
    <property type="entry name" value="PERIPLASMIC BINDING COMPONENT OF ABC TRANSPORTER"/>
    <property type="match status" value="1"/>
</dbReference>
<dbReference type="Pfam" id="PF00496">
    <property type="entry name" value="SBP_bac_5"/>
    <property type="match status" value="1"/>
</dbReference>
<dbReference type="SUPFAM" id="SSF53850">
    <property type="entry name" value="Periplasmic binding protein-like II"/>
    <property type="match status" value="1"/>
</dbReference>
<evidence type="ECO:0000256" key="2">
    <source>
        <dbReference type="ARBA" id="ARBA00005695"/>
    </source>
</evidence>
<sequence length="534" mass="57458">MIYNTYCKEAHMKIRLPRRALAIGSALALTFGLAACSGGDSEGGGAGDAIVAETAFNLKTIDPHRQFEFTGSTIDNAIYQTALEFEDGDLTKPTDGLCSYEMSDNDKKMTLTLKQKDAKFSNGDPVTVDDIVFSFKRLQGIEGNPSFFLDGVTVKKVDDETIELISKNPNPALPYILPNSSIGIVNAKVVKENEGTTDENDGAEQFLNQNSQGSGPYKVETYDADSKVVLTANEHYNGPAPKFSKVVLRNVSAETQVTDIQSGQADVSFDLSSDQVETLDKNAVQISSLPSTRSIYIFNNTDEEIGGPTADPNFRKAVASALDYEKILDLAGENGQRMASPVPNEFNGAVPKDQAPDRDLDRAKKLLDKAGYDGEAVPFHYASDQAVNGMDIAQLAQTIQAQLKEAGIKLSLKPAPSATQLDGFRAAEQPMGIGTWGADYPDPSNYNVFVPGGSVAERVNWAEGDNPEIDKLAAAATKAEGDDRGPAYAELFQATTETGIWVPLVQPVSTVVVSNRIESYVSNADVTFDFAKAE</sequence>
<evidence type="ECO:0000256" key="5">
    <source>
        <dbReference type="SAM" id="MobiDB-lite"/>
    </source>
</evidence>
<dbReference type="InterPro" id="IPR039424">
    <property type="entry name" value="SBP_5"/>
</dbReference>
<name>A0ABP4LSW2_9MICO</name>
<feature type="region of interest" description="Disordered" evidence="5">
    <location>
        <begin position="195"/>
        <end position="215"/>
    </location>
</feature>
<dbReference type="CDD" id="cd08512">
    <property type="entry name" value="PBP2_NikA_DppA_OppA_like_7"/>
    <property type="match status" value="1"/>
</dbReference>
<dbReference type="InterPro" id="IPR030678">
    <property type="entry name" value="Peptide/Ni-bd"/>
</dbReference>
<accession>A0ABP4LSW2</accession>
<dbReference type="InterPro" id="IPR000914">
    <property type="entry name" value="SBP_5_dom"/>
</dbReference>
<evidence type="ECO:0000256" key="4">
    <source>
        <dbReference type="ARBA" id="ARBA00022729"/>
    </source>
</evidence>
<protein>
    <submittedName>
        <fullName evidence="7">ABC transporter substrate-binding protein</fullName>
    </submittedName>
</protein>
<keyword evidence="4" id="KW-0732">Signal</keyword>
<dbReference type="PIRSF" id="PIRSF002741">
    <property type="entry name" value="MppA"/>
    <property type="match status" value="1"/>
</dbReference>
<dbReference type="Gene3D" id="3.40.190.10">
    <property type="entry name" value="Periplasmic binding protein-like II"/>
    <property type="match status" value="1"/>
</dbReference>
<dbReference type="Gene3D" id="3.10.105.10">
    <property type="entry name" value="Dipeptide-binding Protein, Domain 3"/>
    <property type="match status" value="1"/>
</dbReference>
<comment type="subcellular location">
    <subcellularLocation>
        <location evidence="1">Cell envelope</location>
    </subcellularLocation>
</comment>
<gene>
    <name evidence="7" type="ORF">GCM10009691_02120</name>
</gene>
<comment type="similarity">
    <text evidence="2">Belongs to the bacterial solute-binding protein 5 family.</text>
</comment>
<evidence type="ECO:0000256" key="1">
    <source>
        <dbReference type="ARBA" id="ARBA00004196"/>
    </source>
</evidence>
<evidence type="ECO:0000313" key="8">
    <source>
        <dbReference type="Proteomes" id="UP001501791"/>
    </source>
</evidence>